<reference evidence="1 2" key="1">
    <citation type="journal article" date="2019" name="Nat. Ecol. Evol.">
        <title>Megaphylogeny resolves global patterns of mushroom evolution.</title>
        <authorList>
            <person name="Varga T."/>
            <person name="Krizsan K."/>
            <person name="Foldi C."/>
            <person name="Dima B."/>
            <person name="Sanchez-Garcia M."/>
            <person name="Sanchez-Ramirez S."/>
            <person name="Szollosi G.J."/>
            <person name="Szarkandi J.G."/>
            <person name="Papp V."/>
            <person name="Albert L."/>
            <person name="Andreopoulos W."/>
            <person name="Angelini C."/>
            <person name="Antonin V."/>
            <person name="Barry K.W."/>
            <person name="Bougher N.L."/>
            <person name="Buchanan P."/>
            <person name="Buyck B."/>
            <person name="Bense V."/>
            <person name="Catcheside P."/>
            <person name="Chovatia M."/>
            <person name="Cooper J."/>
            <person name="Damon W."/>
            <person name="Desjardin D."/>
            <person name="Finy P."/>
            <person name="Geml J."/>
            <person name="Haridas S."/>
            <person name="Hughes K."/>
            <person name="Justo A."/>
            <person name="Karasinski D."/>
            <person name="Kautmanova I."/>
            <person name="Kiss B."/>
            <person name="Kocsube S."/>
            <person name="Kotiranta H."/>
            <person name="LaButti K.M."/>
            <person name="Lechner B.E."/>
            <person name="Liimatainen K."/>
            <person name="Lipzen A."/>
            <person name="Lukacs Z."/>
            <person name="Mihaltcheva S."/>
            <person name="Morgado L.N."/>
            <person name="Niskanen T."/>
            <person name="Noordeloos M.E."/>
            <person name="Ohm R.A."/>
            <person name="Ortiz-Santana B."/>
            <person name="Ovrebo C."/>
            <person name="Racz N."/>
            <person name="Riley R."/>
            <person name="Savchenko A."/>
            <person name="Shiryaev A."/>
            <person name="Soop K."/>
            <person name="Spirin V."/>
            <person name="Szebenyi C."/>
            <person name="Tomsovsky M."/>
            <person name="Tulloss R.E."/>
            <person name="Uehling J."/>
            <person name="Grigoriev I.V."/>
            <person name="Vagvolgyi C."/>
            <person name="Papp T."/>
            <person name="Martin F.M."/>
            <person name="Miettinen O."/>
            <person name="Hibbett D.S."/>
            <person name="Nagy L.G."/>
        </authorList>
    </citation>
    <scope>NUCLEOTIDE SEQUENCE [LARGE SCALE GENOMIC DNA]</scope>
    <source>
        <strain evidence="1 2">FP101781</strain>
    </source>
</reference>
<dbReference type="OrthoDB" id="2910351at2759"/>
<evidence type="ECO:0000313" key="2">
    <source>
        <dbReference type="Proteomes" id="UP000298030"/>
    </source>
</evidence>
<dbReference type="Proteomes" id="UP000298030">
    <property type="component" value="Unassembled WGS sequence"/>
</dbReference>
<proteinExistence type="predicted"/>
<comment type="caution">
    <text evidence="1">The sequence shown here is derived from an EMBL/GenBank/DDBJ whole genome shotgun (WGS) entry which is preliminary data.</text>
</comment>
<name>A0A4Y7TBT9_COPMI</name>
<accession>A0A4Y7TBT9</accession>
<gene>
    <name evidence="1" type="ORF">FA13DRAFT_1732498</name>
</gene>
<protein>
    <submittedName>
        <fullName evidence="1">Uncharacterized protein</fullName>
    </submittedName>
</protein>
<dbReference type="AlphaFoldDB" id="A0A4Y7TBT9"/>
<dbReference type="EMBL" id="QPFP01000018">
    <property type="protein sequence ID" value="TEB31637.1"/>
    <property type="molecule type" value="Genomic_DNA"/>
</dbReference>
<evidence type="ECO:0000313" key="1">
    <source>
        <dbReference type="EMBL" id="TEB31637.1"/>
    </source>
</evidence>
<sequence>MQATAQPHISQPRRPVYGPFDPAGRLQAVQNIINPLLRVHRETITPTTPTRSFPDDNIVGVHDSQGKLVLYTTSKTTIRQDCLDSPAFIGSNPVEVGSSLGMVFYLSCYGRVGARVEIPHATLRLIGSPRTPESTSLSLRYIDGATILHLLRHSVQNGRPLQLRPFRFDGSFRSNNPVLEQDDLVLQVVCSDTGASVGVLDDRIIPSRPVLSNFWP</sequence>
<organism evidence="1 2">
    <name type="scientific">Coprinellus micaceus</name>
    <name type="common">Glistening ink-cap mushroom</name>
    <name type="synonym">Coprinus micaceus</name>
    <dbReference type="NCBI Taxonomy" id="71717"/>
    <lineage>
        <taxon>Eukaryota</taxon>
        <taxon>Fungi</taxon>
        <taxon>Dikarya</taxon>
        <taxon>Basidiomycota</taxon>
        <taxon>Agaricomycotina</taxon>
        <taxon>Agaricomycetes</taxon>
        <taxon>Agaricomycetidae</taxon>
        <taxon>Agaricales</taxon>
        <taxon>Agaricineae</taxon>
        <taxon>Psathyrellaceae</taxon>
        <taxon>Coprinellus</taxon>
    </lineage>
</organism>
<keyword evidence="2" id="KW-1185">Reference proteome</keyword>